<keyword evidence="9" id="KW-1185">Reference proteome</keyword>
<evidence type="ECO:0000259" key="6">
    <source>
        <dbReference type="Pfam" id="PF06429"/>
    </source>
</evidence>
<feature type="domain" description="Flagellar basal body rod protein N-terminal" evidence="5">
    <location>
        <begin position="8"/>
        <end position="36"/>
    </location>
</feature>
<dbReference type="PROSITE" id="PS00588">
    <property type="entry name" value="FLAGELLA_BB_ROD"/>
    <property type="match status" value="1"/>
</dbReference>
<keyword evidence="8" id="KW-0966">Cell projection</keyword>
<evidence type="ECO:0000256" key="2">
    <source>
        <dbReference type="ARBA" id="ARBA00009677"/>
    </source>
</evidence>
<keyword evidence="3 4" id="KW-0975">Bacterial flagellum</keyword>
<dbReference type="InterPro" id="IPR037925">
    <property type="entry name" value="FlgE/F/G-like"/>
</dbReference>
<dbReference type="Proteomes" id="UP001163882">
    <property type="component" value="Chromosome"/>
</dbReference>
<dbReference type="Pfam" id="PF06429">
    <property type="entry name" value="Flg_bbr_C"/>
    <property type="match status" value="1"/>
</dbReference>
<dbReference type="NCBIfam" id="TIGR02490">
    <property type="entry name" value="flgF"/>
    <property type="match status" value="1"/>
</dbReference>
<comment type="subunit">
    <text evidence="4">The basal body constitutes a major portion of the flagellar organelle and consists of five rings (E,L,P,S, and M) mounted on a central rod. The rod consists of about 26 subunits of FlgG in the distal portion, and FlgB, FlgC and FlgF are thought to build up the proximal portion of the rod with about 6 subunits each.</text>
</comment>
<dbReference type="InterPro" id="IPR019776">
    <property type="entry name" value="Flagellar_basal_body_rod_CS"/>
</dbReference>
<evidence type="ECO:0000256" key="4">
    <source>
        <dbReference type="RuleBase" id="RU362116"/>
    </source>
</evidence>
<dbReference type="PANTHER" id="PTHR30435:SF19">
    <property type="entry name" value="FLAGELLAR BASAL-BODY ROD PROTEIN FLGG"/>
    <property type="match status" value="1"/>
</dbReference>
<gene>
    <name evidence="8" type="primary">flgF</name>
    <name evidence="8" type="ORF">OF122_08365</name>
</gene>
<dbReference type="Pfam" id="PF22692">
    <property type="entry name" value="LlgE_F_G_D1"/>
    <property type="match status" value="1"/>
</dbReference>
<dbReference type="PANTHER" id="PTHR30435">
    <property type="entry name" value="FLAGELLAR PROTEIN"/>
    <property type="match status" value="1"/>
</dbReference>
<dbReference type="RefSeq" id="WP_264227315.1">
    <property type="nucleotide sequence ID" value="NZ_CP107716.1"/>
</dbReference>
<dbReference type="InterPro" id="IPR010930">
    <property type="entry name" value="Flg_bb/hook_C_dom"/>
</dbReference>
<evidence type="ECO:0000259" key="7">
    <source>
        <dbReference type="Pfam" id="PF22692"/>
    </source>
</evidence>
<accession>A0ABY6ISZ5</accession>
<dbReference type="InterPro" id="IPR001444">
    <property type="entry name" value="Flag_bb_rod_N"/>
</dbReference>
<keyword evidence="8" id="KW-0282">Flagellum</keyword>
<evidence type="ECO:0000313" key="9">
    <source>
        <dbReference type="Proteomes" id="UP001163882"/>
    </source>
</evidence>
<name>A0ABY6ISZ5_9HYPH</name>
<evidence type="ECO:0000313" key="8">
    <source>
        <dbReference type="EMBL" id="UYQ73757.1"/>
    </source>
</evidence>
<organism evidence="8 9">
    <name type="scientific">Pelagibacterium flavum</name>
    <dbReference type="NCBI Taxonomy" id="2984530"/>
    <lineage>
        <taxon>Bacteria</taxon>
        <taxon>Pseudomonadati</taxon>
        <taxon>Pseudomonadota</taxon>
        <taxon>Alphaproteobacteria</taxon>
        <taxon>Hyphomicrobiales</taxon>
        <taxon>Devosiaceae</taxon>
        <taxon>Pelagibacterium</taxon>
    </lineage>
</organism>
<dbReference type="NCBIfam" id="TIGR03506">
    <property type="entry name" value="FlgEFG_subfam"/>
    <property type="match status" value="1"/>
</dbReference>
<dbReference type="InterPro" id="IPR053967">
    <property type="entry name" value="LlgE_F_G-like_D1"/>
</dbReference>
<evidence type="ECO:0000256" key="1">
    <source>
        <dbReference type="ARBA" id="ARBA00004117"/>
    </source>
</evidence>
<dbReference type="InterPro" id="IPR020013">
    <property type="entry name" value="Flagellar_FlgE/F/G"/>
</dbReference>
<sequence length="247" mass="26197">MIENAQLIGLSRQMALQRQMDVVANNLANINSTGFKAEAILFEEYVMPVASDRSFPSGSQQLSYVQDWATMHDLAAGSMTQTGNPLDVALSGEGFLSVAAPEGTRYSRNGALEIASDGTLVTQNGFPVLSDGGNPIVFGADETDIAITAEGEITSSAGNKGKLAIVEFENPQALTRTGDTMFAGGTPLPVSTTRVVQGALERSNVSGVGEMTEMIRVTRAYSSLADLMNKQDELRRSAIQRLGDTQA</sequence>
<comment type="subcellular location">
    <subcellularLocation>
        <location evidence="1 4">Bacterial flagellum basal body</location>
    </subcellularLocation>
</comment>
<evidence type="ECO:0000256" key="3">
    <source>
        <dbReference type="ARBA" id="ARBA00023143"/>
    </source>
</evidence>
<feature type="domain" description="Flagellar basal-body/hook protein C-terminal" evidence="6">
    <location>
        <begin position="196"/>
        <end position="240"/>
    </location>
</feature>
<dbReference type="Pfam" id="PF00460">
    <property type="entry name" value="Flg_bb_rod"/>
    <property type="match status" value="1"/>
</dbReference>
<dbReference type="SUPFAM" id="SSF117143">
    <property type="entry name" value="Flagellar hook protein flgE"/>
    <property type="match status" value="1"/>
</dbReference>
<comment type="similarity">
    <text evidence="2 4">Belongs to the flagella basal body rod proteins family.</text>
</comment>
<protein>
    <recommendedName>
        <fullName evidence="4">Flagellar basal-body rod protein FlgF</fullName>
    </recommendedName>
</protein>
<dbReference type="EMBL" id="CP107716">
    <property type="protein sequence ID" value="UYQ73757.1"/>
    <property type="molecule type" value="Genomic_DNA"/>
</dbReference>
<proteinExistence type="inferred from homology"/>
<reference evidence="8" key="1">
    <citation type="submission" date="2022-10" db="EMBL/GenBank/DDBJ databases">
        <title>YIM 151497 complete genome.</title>
        <authorList>
            <person name="Chen X."/>
        </authorList>
    </citation>
    <scope>NUCLEOTIDE SEQUENCE</scope>
    <source>
        <strain evidence="8">YIM 151497</strain>
    </source>
</reference>
<dbReference type="InterPro" id="IPR012836">
    <property type="entry name" value="FlgF"/>
</dbReference>
<feature type="domain" description="Flagellar hook protein FlgE/F/G-like D1" evidence="7">
    <location>
        <begin position="89"/>
        <end position="154"/>
    </location>
</feature>
<evidence type="ECO:0000259" key="5">
    <source>
        <dbReference type="Pfam" id="PF00460"/>
    </source>
</evidence>
<keyword evidence="8" id="KW-0969">Cilium</keyword>